<feature type="transmembrane region" description="Helical" evidence="5">
    <location>
        <begin position="421"/>
        <end position="443"/>
    </location>
</feature>
<protein>
    <submittedName>
        <fullName evidence="6">Major facilitator superfamily domain-containing protein</fullName>
    </submittedName>
</protein>
<evidence type="ECO:0000313" key="6">
    <source>
        <dbReference type="EMBL" id="KAG9235259.1"/>
    </source>
</evidence>
<keyword evidence="7" id="KW-1185">Reference proteome</keyword>
<dbReference type="InterPro" id="IPR011701">
    <property type="entry name" value="MFS"/>
</dbReference>
<dbReference type="InterPro" id="IPR036259">
    <property type="entry name" value="MFS_trans_sf"/>
</dbReference>
<dbReference type="Gene3D" id="1.20.1250.20">
    <property type="entry name" value="MFS general substrate transporter like domains"/>
    <property type="match status" value="1"/>
</dbReference>
<accession>A0A9P8C644</accession>
<feature type="transmembrane region" description="Helical" evidence="5">
    <location>
        <begin position="132"/>
        <end position="156"/>
    </location>
</feature>
<keyword evidence="3 5" id="KW-1133">Transmembrane helix</keyword>
<dbReference type="GO" id="GO:0005886">
    <property type="term" value="C:plasma membrane"/>
    <property type="evidence" value="ECO:0007669"/>
    <property type="project" value="TreeGrafter"/>
</dbReference>
<reference evidence="6" key="1">
    <citation type="journal article" date="2021" name="IMA Fungus">
        <title>Genomic characterization of three marine fungi, including Emericellopsis atlantica sp. nov. with signatures of a generalist lifestyle and marine biomass degradation.</title>
        <authorList>
            <person name="Hagestad O.C."/>
            <person name="Hou L."/>
            <person name="Andersen J.H."/>
            <person name="Hansen E.H."/>
            <person name="Altermark B."/>
            <person name="Li C."/>
            <person name="Kuhnert E."/>
            <person name="Cox R.J."/>
            <person name="Crous P.W."/>
            <person name="Spatafora J.W."/>
            <person name="Lail K."/>
            <person name="Amirebrahimi M."/>
            <person name="Lipzen A."/>
            <person name="Pangilinan J."/>
            <person name="Andreopoulos W."/>
            <person name="Hayes R.D."/>
            <person name="Ng V."/>
            <person name="Grigoriev I.V."/>
            <person name="Jackson S.A."/>
            <person name="Sutton T.D.S."/>
            <person name="Dobson A.D.W."/>
            <person name="Rama T."/>
        </authorList>
    </citation>
    <scope>NUCLEOTIDE SEQUENCE</scope>
    <source>
        <strain evidence="6">TRa018bII</strain>
    </source>
</reference>
<name>A0A9P8C644_9HELO</name>
<feature type="transmembrane region" description="Helical" evidence="5">
    <location>
        <begin position="90"/>
        <end position="111"/>
    </location>
</feature>
<comment type="subcellular location">
    <subcellularLocation>
        <location evidence="1">Membrane</location>
        <topology evidence="1">Multi-pass membrane protein</topology>
    </subcellularLocation>
</comment>
<feature type="transmembrane region" description="Helical" evidence="5">
    <location>
        <begin position="20"/>
        <end position="47"/>
    </location>
</feature>
<organism evidence="6 7">
    <name type="scientific">Amylocarpus encephaloides</name>
    <dbReference type="NCBI Taxonomy" id="45428"/>
    <lineage>
        <taxon>Eukaryota</taxon>
        <taxon>Fungi</taxon>
        <taxon>Dikarya</taxon>
        <taxon>Ascomycota</taxon>
        <taxon>Pezizomycotina</taxon>
        <taxon>Leotiomycetes</taxon>
        <taxon>Helotiales</taxon>
        <taxon>Helotiales incertae sedis</taxon>
        <taxon>Amylocarpus</taxon>
    </lineage>
</organism>
<evidence type="ECO:0000256" key="5">
    <source>
        <dbReference type="SAM" id="Phobius"/>
    </source>
</evidence>
<keyword evidence="2 5" id="KW-0812">Transmembrane</keyword>
<dbReference type="AlphaFoldDB" id="A0A9P8C644"/>
<evidence type="ECO:0000256" key="3">
    <source>
        <dbReference type="ARBA" id="ARBA00022989"/>
    </source>
</evidence>
<dbReference type="GO" id="GO:0022857">
    <property type="term" value="F:transmembrane transporter activity"/>
    <property type="evidence" value="ECO:0007669"/>
    <property type="project" value="InterPro"/>
</dbReference>
<evidence type="ECO:0000256" key="4">
    <source>
        <dbReference type="ARBA" id="ARBA00023136"/>
    </source>
</evidence>
<dbReference type="OrthoDB" id="4139357at2759"/>
<feature type="transmembrane region" description="Helical" evidence="5">
    <location>
        <begin position="292"/>
        <end position="310"/>
    </location>
</feature>
<dbReference type="PANTHER" id="PTHR23501:SF156">
    <property type="entry name" value="TRANSPORTER, PUTATIVE-RELATED"/>
    <property type="match status" value="1"/>
</dbReference>
<proteinExistence type="predicted"/>
<feature type="transmembrane region" description="Helical" evidence="5">
    <location>
        <begin position="168"/>
        <end position="186"/>
    </location>
</feature>
<dbReference type="PANTHER" id="PTHR23501">
    <property type="entry name" value="MAJOR FACILITATOR SUPERFAMILY"/>
    <property type="match status" value="1"/>
</dbReference>
<dbReference type="Pfam" id="PF07690">
    <property type="entry name" value="MFS_1"/>
    <property type="match status" value="1"/>
</dbReference>
<keyword evidence="4 5" id="KW-0472">Membrane</keyword>
<dbReference type="EMBL" id="MU251437">
    <property type="protein sequence ID" value="KAG9235259.1"/>
    <property type="molecule type" value="Genomic_DNA"/>
</dbReference>
<feature type="transmembrane region" description="Helical" evidence="5">
    <location>
        <begin position="59"/>
        <end position="78"/>
    </location>
</feature>
<feature type="transmembrane region" description="Helical" evidence="5">
    <location>
        <begin position="198"/>
        <end position="222"/>
    </location>
</feature>
<dbReference type="Proteomes" id="UP000824998">
    <property type="component" value="Unassembled WGS sequence"/>
</dbReference>
<dbReference type="SUPFAM" id="SSF103473">
    <property type="entry name" value="MFS general substrate transporter"/>
    <property type="match status" value="1"/>
</dbReference>
<evidence type="ECO:0000256" key="1">
    <source>
        <dbReference type="ARBA" id="ARBA00004141"/>
    </source>
</evidence>
<comment type="caution">
    <text evidence="6">The sequence shown here is derived from an EMBL/GenBank/DDBJ whole genome shotgun (WGS) entry which is preliminary data.</text>
</comment>
<sequence>MPSESEISNKSEATATKEPLSFWLSFLALNTTVFIVSLDSTALAVAVPRITQDLHGTTLEAFWTNISFILAIVVTQPIHTSLSDVLGRKILLYAAFFFFGLGSIVFAGLGGGGLDVLSEIILADITTLKERLLYLGLYALPIAGGGVCGPLIGAAISEFVDWRRIDWINLPIIIVSVVLSIFSLHLRRPSDLLFRLMLARLYLMGTLLFAIGSTVFALPLSWAGFMYSWSPWRTILPLVIAEPVFPYRIFSNRMAVVTLVGATAHGAVLYSILLYILFFFQAVALETPFKSAVSVLPLGDGIIGLSIFGVVDVETIIPAIGVGTLFTILTIPMTANVKNVDDMGIVAGIIVSFRLFGALVGLAICSTVFNNVFEQRISSIVLSESLEALGDPREAIGFIPALRVLDLEPSMLVEVIDAYRLSMMAVFLTLVGIGEIGLFASVFTTRSSQSKERGWAGSN</sequence>
<evidence type="ECO:0000256" key="2">
    <source>
        <dbReference type="ARBA" id="ARBA00022692"/>
    </source>
</evidence>
<feature type="transmembrane region" description="Helical" evidence="5">
    <location>
        <begin position="254"/>
        <end position="280"/>
    </location>
</feature>
<feature type="transmembrane region" description="Helical" evidence="5">
    <location>
        <begin position="345"/>
        <end position="369"/>
    </location>
</feature>
<gene>
    <name evidence="6" type="ORF">BJ875DRAFT_504148</name>
</gene>
<feature type="transmembrane region" description="Helical" evidence="5">
    <location>
        <begin position="316"/>
        <end position="333"/>
    </location>
</feature>
<evidence type="ECO:0000313" key="7">
    <source>
        <dbReference type="Proteomes" id="UP000824998"/>
    </source>
</evidence>